<feature type="non-terminal residue" evidence="5">
    <location>
        <position position="1"/>
    </location>
</feature>
<evidence type="ECO:0000256" key="2">
    <source>
        <dbReference type="ARBA" id="ARBA00022525"/>
    </source>
</evidence>
<evidence type="ECO:0000313" key="5">
    <source>
        <dbReference type="EMBL" id="SVD85542.1"/>
    </source>
</evidence>
<evidence type="ECO:0000256" key="4">
    <source>
        <dbReference type="ARBA" id="ARBA00022837"/>
    </source>
</evidence>
<dbReference type="EMBL" id="UINC01177746">
    <property type="protein sequence ID" value="SVD85542.1"/>
    <property type="molecule type" value="Genomic_DNA"/>
</dbReference>
<evidence type="ECO:0000256" key="3">
    <source>
        <dbReference type="ARBA" id="ARBA00022729"/>
    </source>
</evidence>
<feature type="non-terminal residue" evidence="5">
    <location>
        <position position="262"/>
    </location>
</feature>
<proteinExistence type="predicted"/>
<protein>
    <submittedName>
        <fullName evidence="5">Uncharacterized protein</fullName>
    </submittedName>
</protein>
<name>A0A382YQJ7_9ZZZZ</name>
<organism evidence="5">
    <name type="scientific">marine metagenome</name>
    <dbReference type="NCBI Taxonomy" id="408172"/>
    <lineage>
        <taxon>unclassified sequences</taxon>
        <taxon>metagenomes</taxon>
        <taxon>ecological metagenomes</taxon>
    </lineage>
</organism>
<evidence type="ECO:0000256" key="1">
    <source>
        <dbReference type="ARBA" id="ARBA00004613"/>
    </source>
</evidence>
<keyword evidence="3" id="KW-0732">Signal</keyword>
<dbReference type="InterPro" id="IPR059100">
    <property type="entry name" value="TSP3_bac"/>
</dbReference>
<dbReference type="Pfam" id="PF18884">
    <property type="entry name" value="TSP3_bac"/>
    <property type="match status" value="3"/>
</dbReference>
<keyword evidence="4" id="KW-0106">Calcium</keyword>
<accession>A0A382YQJ7</accession>
<comment type="subcellular location">
    <subcellularLocation>
        <location evidence="1">Secreted</location>
    </subcellularLocation>
</comment>
<sequence length="262" mass="29203">PTRINDEGDFDGDGVQNWQENMSCTFWNVSDSDGGGINDGDELSFFRNTDPCTSFVELEFFILDWDDTQNILTLNSTIGLNPNPVDWRQGQAPMAYYVSIIGERTPFRFTSIEINWLREIDTTMPSDAISVVFTNGSWCWNASVGANNDAHCDDDYIDSDGDGLADWEERMATWGYMSLINMTDSDGDGVDDLSEVQNQTDPMEPCHNLLDTDGDGLNNYFENSTGCEMIFGIPGSNLTFDTWLTLWNSADSDNGGVEDGQE</sequence>
<dbReference type="AlphaFoldDB" id="A0A382YQJ7"/>
<keyword evidence="2" id="KW-0964">Secreted</keyword>
<gene>
    <name evidence="5" type="ORF">METZ01_LOCUS438396</name>
</gene>
<reference evidence="5" key="1">
    <citation type="submission" date="2018-05" db="EMBL/GenBank/DDBJ databases">
        <authorList>
            <person name="Lanie J.A."/>
            <person name="Ng W.-L."/>
            <person name="Kazmierczak K.M."/>
            <person name="Andrzejewski T.M."/>
            <person name="Davidsen T.M."/>
            <person name="Wayne K.J."/>
            <person name="Tettelin H."/>
            <person name="Glass J.I."/>
            <person name="Rusch D."/>
            <person name="Podicherti R."/>
            <person name="Tsui H.-C.T."/>
            <person name="Winkler M.E."/>
        </authorList>
    </citation>
    <scope>NUCLEOTIDE SEQUENCE</scope>
</reference>